<dbReference type="InterPro" id="IPR015002">
    <property type="entry name" value="T6SS_Tdi1_C"/>
</dbReference>
<accession>A0A378XIK9</accession>
<organism evidence="3 4">
    <name type="scientific">Oligella ureolytica</name>
    <dbReference type="NCBI Taxonomy" id="90244"/>
    <lineage>
        <taxon>Bacteria</taxon>
        <taxon>Pseudomonadati</taxon>
        <taxon>Pseudomonadota</taxon>
        <taxon>Betaproteobacteria</taxon>
        <taxon>Burkholderiales</taxon>
        <taxon>Alcaligenaceae</taxon>
        <taxon>Oligella</taxon>
    </lineage>
</organism>
<evidence type="ECO:0000313" key="4">
    <source>
        <dbReference type="Proteomes" id="UP000254603"/>
    </source>
</evidence>
<sequence length="188" mass="21392">MSTDKTSFTISDITVDHRSISKAELFKAWTWLLPAQLEPIFITIFGDAFLIDPQSSEVFFLDTVDGDLEPIADNLAEFTELLENNIDFIKDYFSVAPWLLHKDNILDGQDMPQGMVFNYLTPFALGGEAELDNIALFPLQEYFDMSGEFWERMQDLEKAVAKELDAVGEDEVYQFSSESDSPDNPTKH</sequence>
<dbReference type="AlphaFoldDB" id="A0A378XIK9"/>
<dbReference type="Proteomes" id="UP000254603">
    <property type="component" value="Unassembled WGS sequence"/>
</dbReference>
<reference evidence="3 4" key="1">
    <citation type="submission" date="2018-06" db="EMBL/GenBank/DDBJ databases">
        <authorList>
            <consortium name="Pathogen Informatics"/>
            <person name="Doyle S."/>
        </authorList>
    </citation>
    <scope>NUCLEOTIDE SEQUENCE [LARGE SCALE GENOMIC DNA]</scope>
    <source>
        <strain evidence="3 4">NCTC11997</strain>
    </source>
</reference>
<reference evidence="2 5" key="2">
    <citation type="submission" date="2020-12" db="EMBL/GenBank/DDBJ databases">
        <title>FDA dAtabase for Regulatory Grade micrObial Sequences (FDA-ARGOS): Supporting development and validation of Infectious Disease Dx tests.</title>
        <authorList>
            <person name="Sproer C."/>
            <person name="Gronow S."/>
            <person name="Severitt S."/>
            <person name="Schroder I."/>
            <person name="Tallon L."/>
            <person name="Sadzewicz L."/>
            <person name="Zhao X."/>
            <person name="Boylan J."/>
            <person name="Ott S."/>
            <person name="Bowen H."/>
            <person name="Vavikolanu K."/>
            <person name="Mehta A."/>
            <person name="Aluvathingal J."/>
            <person name="Nadendla S."/>
            <person name="Lowell S."/>
            <person name="Myers T."/>
            <person name="Yan Y."/>
            <person name="Sichtig H."/>
        </authorList>
    </citation>
    <scope>NUCLEOTIDE SEQUENCE [LARGE SCALE GENOMIC DNA]</scope>
    <source>
        <strain evidence="2 5">FDAARGOS_872</strain>
    </source>
</reference>
<keyword evidence="5" id="KW-1185">Reference proteome</keyword>
<evidence type="ECO:0000313" key="3">
    <source>
        <dbReference type="EMBL" id="SUA57378.1"/>
    </source>
</evidence>
<dbReference type="STRING" id="1122619.GCA_000373745_00322"/>
<gene>
    <name evidence="2" type="ORF">I6G29_11495</name>
    <name evidence="3" type="ORF">NCTC11997_02367</name>
</gene>
<dbReference type="SUPFAM" id="SSF160631">
    <property type="entry name" value="SMI1/KNR4-like"/>
    <property type="match status" value="1"/>
</dbReference>
<dbReference type="Pfam" id="PF08906">
    <property type="entry name" value="T6SS_Tdi1_C"/>
    <property type="match status" value="1"/>
</dbReference>
<evidence type="ECO:0000313" key="5">
    <source>
        <dbReference type="Proteomes" id="UP000594903"/>
    </source>
</evidence>
<dbReference type="OrthoDB" id="8683979at2"/>
<protein>
    <submittedName>
        <fullName evidence="2">SMI1/KNR4 family protein</fullName>
    </submittedName>
</protein>
<proteinExistence type="predicted"/>
<dbReference type="RefSeq" id="WP_018573499.1">
    <property type="nucleotide sequence ID" value="NZ_CP065725.1"/>
</dbReference>
<evidence type="ECO:0000259" key="1">
    <source>
        <dbReference type="Pfam" id="PF08906"/>
    </source>
</evidence>
<dbReference type="EMBL" id="UGSB01000001">
    <property type="protein sequence ID" value="SUA57378.1"/>
    <property type="molecule type" value="Genomic_DNA"/>
</dbReference>
<dbReference type="InterPro" id="IPR037883">
    <property type="entry name" value="Knr4/Smi1-like_sf"/>
</dbReference>
<evidence type="ECO:0000313" key="2">
    <source>
        <dbReference type="EMBL" id="QPT39737.1"/>
    </source>
</evidence>
<dbReference type="Proteomes" id="UP000594903">
    <property type="component" value="Chromosome"/>
</dbReference>
<feature type="domain" description="T6SS immunity protein Tdi1 C-terminal" evidence="1">
    <location>
        <begin position="72"/>
        <end position="148"/>
    </location>
</feature>
<name>A0A378XIK9_9BURK</name>
<dbReference type="EMBL" id="CP065725">
    <property type="protein sequence ID" value="QPT39737.1"/>
    <property type="molecule type" value="Genomic_DNA"/>
</dbReference>